<keyword evidence="5" id="KW-0614">Plasmid</keyword>
<evidence type="ECO:0000256" key="2">
    <source>
        <dbReference type="ARBA" id="ARBA00022676"/>
    </source>
</evidence>
<sequence>MITAGVEATIPRLTCGRTGRQRNEPTGCRAKSAVPRPDWRSAGQGDLLSRPIGQRAAPSVFDGSPTSLRLAAYHCRVISHVWTPSSFWTPPFPLLPGSGGTETFTLGQCRELTRRGIDNQVVTFRLGEQDGRSQAPDVRFTGYPTPGDVGLLEGEVVLATEPLRLSTSRVPHVMMHNLPLVGRDLAFYREGYAGHRLLAPSSAAARGWADFLDLSPGEIGIVHPFAGVEFANEPEPEREPGPVRVLFAGRLGPEKGIYTLFEALHSFAGDGDFAFTVVLAGDQDAAYALAEPLVRAHPMIEAVAPRTSAREMARLLVTQDVLVMPSHSTLWIEPFGTLSAEAQHAGCRVVASDLGGLPESDCGGLVLCRPDDPLALARAVRRAGALGRLTPAERRAAARQRTAAHSVDELLTALTSGLPALA</sequence>
<dbReference type="OrthoDB" id="9809227at2"/>
<dbReference type="eggNOG" id="COG0438">
    <property type="taxonomic scope" value="Bacteria"/>
</dbReference>
<evidence type="ECO:0000256" key="4">
    <source>
        <dbReference type="SAM" id="MobiDB-lite"/>
    </source>
</evidence>
<geneLocation type="plasmid" evidence="5 6">
    <name>pSCL4</name>
</geneLocation>
<gene>
    <name evidence="5" type="ORF">SCLAV_p0140</name>
</gene>
<dbReference type="PANTHER" id="PTHR12526:SF510">
    <property type="entry name" value="D-INOSITOL 3-PHOSPHATE GLYCOSYLTRANSFERASE"/>
    <property type="match status" value="1"/>
</dbReference>
<reference evidence="5 6" key="1">
    <citation type="journal article" date="2010" name="Genome Biol. Evol.">
        <title>The sequence of a 1.8-mb bacterial linear plasmid reveals a rich evolutionary reservoir of secondary metabolic pathways.</title>
        <authorList>
            <person name="Medema M.H."/>
            <person name="Trefzer A."/>
            <person name="Kovalchuk A."/>
            <person name="van den Berg M."/>
            <person name="Mueller U."/>
            <person name="Heijne W."/>
            <person name="Wu L."/>
            <person name="Alam M.T."/>
            <person name="Ronning C.M."/>
            <person name="Nierman W.C."/>
            <person name="Bovenberg R.A.L."/>
            <person name="Breitling R."/>
            <person name="Takano E."/>
        </authorList>
    </citation>
    <scope>NUCLEOTIDE SEQUENCE [LARGE SCALE GENOMIC DNA]</scope>
    <source>
        <strain evidence="6">ATCC 27064 / DSM 738 / JCM 4710 / NBRC 13307 / NCIMB 12785 / NRRL 3585 / VKM Ac-602</strain>
        <plasmid evidence="5">pSCL4</plasmid>
    </source>
</reference>
<feature type="region of interest" description="Disordered" evidence="4">
    <location>
        <begin position="15"/>
        <end position="50"/>
    </location>
</feature>
<evidence type="ECO:0000256" key="3">
    <source>
        <dbReference type="ARBA" id="ARBA00022679"/>
    </source>
</evidence>
<evidence type="ECO:0000256" key="1">
    <source>
        <dbReference type="ARBA" id="ARBA00021292"/>
    </source>
</evidence>
<dbReference type="PANTHER" id="PTHR12526">
    <property type="entry name" value="GLYCOSYLTRANSFERASE"/>
    <property type="match status" value="1"/>
</dbReference>
<dbReference type="Gene3D" id="3.40.50.2000">
    <property type="entry name" value="Glycogen Phosphorylase B"/>
    <property type="match status" value="1"/>
</dbReference>
<dbReference type="EMBL" id="CM000914">
    <property type="protein sequence ID" value="EFG03631.2"/>
    <property type="molecule type" value="Genomic_DNA"/>
</dbReference>
<proteinExistence type="predicted"/>
<name>B5H2V2_STRCL</name>
<dbReference type="GO" id="GO:0016757">
    <property type="term" value="F:glycosyltransferase activity"/>
    <property type="evidence" value="ECO:0007669"/>
    <property type="project" value="UniProtKB-KW"/>
</dbReference>
<keyword evidence="3 5" id="KW-0808">Transferase</keyword>
<keyword evidence="6" id="KW-1185">Reference proteome</keyword>
<dbReference type="CDD" id="cd03801">
    <property type="entry name" value="GT4_PimA-like"/>
    <property type="match status" value="1"/>
</dbReference>
<dbReference type="SUPFAM" id="SSF53756">
    <property type="entry name" value="UDP-Glycosyltransferase/glycogen phosphorylase"/>
    <property type="match status" value="1"/>
</dbReference>
<protein>
    <recommendedName>
        <fullName evidence="1">D-inositol 3-phosphate glycosyltransferase</fullName>
    </recommendedName>
</protein>
<dbReference type="Pfam" id="PF13692">
    <property type="entry name" value="Glyco_trans_1_4"/>
    <property type="match status" value="1"/>
</dbReference>
<evidence type="ECO:0000313" key="5">
    <source>
        <dbReference type="EMBL" id="EFG03631.2"/>
    </source>
</evidence>
<accession>B5H2V2</accession>
<dbReference type="AlphaFoldDB" id="B5H2V2"/>
<evidence type="ECO:0000313" key="6">
    <source>
        <dbReference type="Proteomes" id="UP000002357"/>
    </source>
</evidence>
<organism evidence="5 6">
    <name type="scientific">Streptomyces clavuligerus</name>
    <dbReference type="NCBI Taxonomy" id="1901"/>
    <lineage>
        <taxon>Bacteria</taxon>
        <taxon>Bacillati</taxon>
        <taxon>Actinomycetota</taxon>
        <taxon>Actinomycetes</taxon>
        <taxon>Kitasatosporales</taxon>
        <taxon>Streptomycetaceae</taxon>
        <taxon>Streptomyces</taxon>
    </lineage>
</organism>
<keyword evidence="2" id="KW-0328">Glycosyltransferase</keyword>
<dbReference type="Proteomes" id="UP000002357">
    <property type="component" value="Plasmid pSCL4"/>
</dbReference>